<sequence>MKLDTIDRKILKALQSDGRLTNAELAERINLSPSACLRRVKQLEESGIIDGYVMLVNPTAIGRPTTIFVEITLESQSVQCQEAFESAVRKNPEIMECYLMTGEADYLLRVAAGGTTDYERLHKHHLSALPGVARIKTAIGIRTVCKSTAYPVD</sequence>
<dbReference type="InterPro" id="IPR011991">
    <property type="entry name" value="ArsR-like_HTH"/>
</dbReference>
<dbReference type="GO" id="GO:0043565">
    <property type="term" value="F:sequence-specific DNA binding"/>
    <property type="evidence" value="ECO:0007669"/>
    <property type="project" value="InterPro"/>
</dbReference>
<dbReference type="EMBL" id="VMRY01000032">
    <property type="protein sequence ID" value="TVT55652.1"/>
    <property type="molecule type" value="Genomic_DNA"/>
</dbReference>
<dbReference type="PRINTS" id="PR00033">
    <property type="entry name" value="HTHASNC"/>
</dbReference>
<dbReference type="InterPro" id="IPR036390">
    <property type="entry name" value="WH_DNA-bd_sf"/>
</dbReference>
<dbReference type="SMART" id="SM00344">
    <property type="entry name" value="HTH_ASNC"/>
    <property type="match status" value="1"/>
</dbReference>
<name>A0A558D3R4_9GAMM</name>
<dbReference type="InterPro" id="IPR036388">
    <property type="entry name" value="WH-like_DNA-bd_sf"/>
</dbReference>
<dbReference type="InterPro" id="IPR000485">
    <property type="entry name" value="AsnC-type_HTH_dom"/>
</dbReference>
<gene>
    <name evidence="5" type="ORF">FHK82_08030</name>
</gene>
<dbReference type="PROSITE" id="PS00519">
    <property type="entry name" value="HTH_ASNC_1"/>
    <property type="match status" value="1"/>
</dbReference>
<keyword evidence="2" id="KW-0238">DNA-binding</keyword>
<evidence type="ECO:0000256" key="1">
    <source>
        <dbReference type="ARBA" id="ARBA00023015"/>
    </source>
</evidence>
<dbReference type="SUPFAM" id="SSF46785">
    <property type="entry name" value="Winged helix' DNA-binding domain"/>
    <property type="match status" value="1"/>
</dbReference>
<comment type="caution">
    <text evidence="5">The sequence shown here is derived from an EMBL/GenBank/DDBJ whole genome shotgun (WGS) entry which is preliminary data.</text>
</comment>
<dbReference type="InterPro" id="IPR019887">
    <property type="entry name" value="Tscrpt_reg_AsnC/Lrp_C"/>
</dbReference>
<dbReference type="PANTHER" id="PTHR30154">
    <property type="entry name" value="LEUCINE-RESPONSIVE REGULATORY PROTEIN"/>
    <property type="match status" value="1"/>
</dbReference>
<dbReference type="GO" id="GO:0005829">
    <property type="term" value="C:cytosol"/>
    <property type="evidence" value="ECO:0007669"/>
    <property type="project" value="TreeGrafter"/>
</dbReference>
<dbReference type="Pfam" id="PF13412">
    <property type="entry name" value="HTH_24"/>
    <property type="match status" value="1"/>
</dbReference>
<dbReference type="SUPFAM" id="SSF54909">
    <property type="entry name" value="Dimeric alpha+beta barrel"/>
    <property type="match status" value="1"/>
</dbReference>
<protein>
    <submittedName>
        <fullName evidence="5">Lrp/AsnC family transcriptional regulator</fullName>
    </submittedName>
</protein>
<evidence type="ECO:0000256" key="3">
    <source>
        <dbReference type="ARBA" id="ARBA00023163"/>
    </source>
</evidence>
<dbReference type="InterPro" id="IPR011008">
    <property type="entry name" value="Dimeric_a/b-barrel"/>
</dbReference>
<dbReference type="Gene3D" id="3.30.70.920">
    <property type="match status" value="1"/>
</dbReference>
<dbReference type="PROSITE" id="PS50956">
    <property type="entry name" value="HTH_ASNC_2"/>
    <property type="match status" value="1"/>
</dbReference>
<dbReference type="Pfam" id="PF01037">
    <property type="entry name" value="AsnC_trans_reg"/>
    <property type="match status" value="1"/>
</dbReference>
<accession>A0A558D3R4</accession>
<keyword evidence="1" id="KW-0805">Transcription regulation</keyword>
<feature type="domain" description="HTH asnC-type" evidence="4">
    <location>
        <begin position="3"/>
        <end position="64"/>
    </location>
</feature>
<evidence type="ECO:0000313" key="6">
    <source>
        <dbReference type="Proteomes" id="UP000317355"/>
    </source>
</evidence>
<dbReference type="Gene3D" id="1.10.10.10">
    <property type="entry name" value="Winged helix-like DNA-binding domain superfamily/Winged helix DNA-binding domain"/>
    <property type="match status" value="1"/>
</dbReference>
<dbReference type="GO" id="GO:0006355">
    <property type="term" value="P:regulation of DNA-templated transcription"/>
    <property type="evidence" value="ECO:0007669"/>
    <property type="project" value="UniProtKB-ARBA"/>
</dbReference>
<dbReference type="Proteomes" id="UP000317355">
    <property type="component" value="Unassembled WGS sequence"/>
</dbReference>
<proteinExistence type="predicted"/>
<evidence type="ECO:0000256" key="2">
    <source>
        <dbReference type="ARBA" id="ARBA00023125"/>
    </source>
</evidence>
<evidence type="ECO:0000259" key="4">
    <source>
        <dbReference type="PROSITE" id="PS50956"/>
    </source>
</evidence>
<keyword evidence="3" id="KW-0804">Transcription</keyword>
<dbReference type="InterPro" id="IPR019885">
    <property type="entry name" value="Tscrpt_reg_HTH_AsnC-type_CS"/>
</dbReference>
<dbReference type="FunFam" id="1.10.10.10:FF:000186">
    <property type="entry name" value="AsnC family transcriptional regulator"/>
    <property type="match status" value="1"/>
</dbReference>
<dbReference type="GO" id="GO:0043200">
    <property type="term" value="P:response to amino acid"/>
    <property type="evidence" value="ECO:0007669"/>
    <property type="project" value="TreeGrafter"/>
</dbReference>
<dbReference type="AlphaFoldDB" id="A0A558D3R4"/>
<dbReference type="CDD" id="cd00090">
    <property type="entry name" value="HTH_ARSR"/>
    <property type="match status" value="1"/>
</dbReference>
<reference evidence="5 6" key="1">
    <citation type="submission" date="2019-07" db="EMBL/GenBank/DDBJ databases">
        <title>The pathways for chlorine oxyanion respiration interact through the shared metabolite chlorate.</title>
        <authorList>
            <person name="Barnum T.P."/>
            <person name="Cheng Y."/>
            <person name="Hill K.A."/>
            <person name="Lucas L.N."/>
            <person name="Carlson H.K."/>
            <person name="Coates J.D."/>
        </authorList>
    </citation>
    <scope>NUCLEOTIDE SEQUENCE [LARGE SCALE GENOMIC DNA]</scope>
    <source>
        <strain evidence="5">BK-3</strain>
    </source>
</reference>
<organism evidence="5 6">
    <name type="scientific">Sedimenticola thiotaurini</name>
    <dbReference type="NCBI Taxonomy" id="1543721"/>
    <lineage>
        <taxon>Bacteria</taxon>
        <taxon>Pseudomonadati</taxon>
        <taxon>Pseudomonadota</taxon>
        <taxon>Gammaproteobacteria</taxon>
        <taxon>Chromatiales</taxon>
        <taxon>Sedimenticolaceae</taxon>
        <taxon>Sedimenticola</taxon>
    </lineage>
</organism>
<dbReference type="PANTHER" id="PTHR30154:SF34">
    <property type="entry name" value="TRANSCRIPTIONAL REGULATOR AZLB"/>
    <property type="match status" value="1"/>
</dbReference>
<dbReference type="InterPro" id="IPR019888">
    <property type="entry name" value="Tscrpt_reg_AsnC-like"/>
</dbReference>
<evidence type="ECO:0000313" key="5">
    <source>
        <dbReference type="EMBL" id="TVT55652.1"/>
    </source>
</evidence>